<evidence type="ECO:0000259" key="7">
    <source>
        <dbReference type="SMART" id="SM00852"/>
    </source>
</evidence>
<keyword evidence="6" id="KW-0500">Molybdenum</keyword>
<dbReference type="GO" id="GO:0006777">
    <property type="term" value="P:Mo-molybdopterin cofactor biosynthetic process"/>
    <property type="evidence" value="ECO:0007669"/>
    <property type="project" value="UniProtKB-UniRule"/>
</dbReference>
<dbReference type="InterPro" id="IPR036135">
    <property type="entry name" value="MoeA_linker/N_sf"/>
</dbReference>
<dbReference type="PANTHER" id="PTHR10192:SF5">
    <property type="entry name" value="GEPHYRIN"/>
    <property type="match status" value="1"/>
</dbReference>
<dbReference type="CDD" id="cd00887">
    <property type="entry name" value="MoeA"/>
    <property type="match status" value="1"/>
</dbReference>
<dbReference type="InterPro" id="IPR001453">
    <property type="entry name" value="MoaB/Mog_dom"/>
</dbReference>
<evidence type="ECO:0000256" key="2">
    <source>
        <dbReference type="ARBA" id="ARBA00005046"/>
    </source>
</evidence>
<keyword evidence="4 6" id="KW-0501">Molybdenum cofactor biosynthesis</keyword>
<dbReference type="AlphaFoldDB" id="A0A4Q7AY74"/>
<comment type="similarity">
    <text evidence="3 6">Belongs to the MoeA family.</text>
</comment>
<dbReference type="Gene3D" id="3.90.105.10">
    <property type="entry name" value="Molybdopterin biosynthesis moea protein, domain 2"/>
    <property type="match status" value="1"/>
</dbReference>
<dbReference type="UniPathway" id="UPA00344"/>
<dbReference type="Gene3D" id="2.40.340.10">
    <property type="entry name" value="MoeA, C-terminal, domain IV"/>
    <property type="match status" value="1"/>
</dbReference>
<evidence type="ECO:0000256" key="6">
    <source>
        <dbReference type="RuleBase" id="RU365090"/>
    </source>
</evidence>
<gene>
    <name evidence="8" type="ORF">EXE25_09685</name>
</gene>
<proteinExistence type="inferred from homology"/>
<dbReference type="PANTHER" id="PTHR10192">
    <property type="entry name" value="MOLYBDOPTERIN BIOSYNTHESIS PROTEIN"/>
    <property type="match status" value="1"/>
</dbReference>
<dbReference type="GO" id="GO:0046872">
    <property type="term" value="F:metal ion binding"/>
    <property type="evidence" value="ECO:0007669"/>
    <property type="project" value="UniProtKB-UniRule"/>
</dbReference>
<protein>
    <recommendedName>
        <fullName evidence="6">Molybdopterin molybdenumtransferase</fullName>
        <ecNumber evidence="6">2.10.1.1</ecNumber>
    </recommendedName>
</protein>
<dbReference type="EC" id="2.10.1.1" evidence="6"/>
<evidence type="ECO:0000313" key="9">
    <source>
        <dbReference type="Proteomes" id="UP000293483"/>
    </source>
</evidence>
<organism evidence="8 9">
    <name type="scientific">Acinetobacter bouvetii</name>
    <dbReference type="NCBI Taxonomy" id="202951"/>
    <lineage>
        <taxon>Bacteria</taxon>
        <taxon>Pseudomonadati</taxon>
        <taxon>Pseudomonadota</taxon>
        <taxon>Gammaproteobacteria</taxon>
        <taxon>Moraxellales</taxon>
        <taxon>Moraxellaceae</taxon>
        <taxon>Acinetobacter</taxon>
    </lineage>
</organism>
<comment type="catalytic activity">
    <reaction evidence="5">
        <text>adenylyl-molybdopterin + molybdate = Mo-molybdopterin + AMP + H(+)</text>
        <dbReference type="Rhea" id="RHEA:35047"/>
        <dbReference type="ChEBI" id="CHEBI:15378"/>
        <dbReference type="ChEBI" id="CHEBI:36264"/>
        <dbReference type="ChEBI" id="CHEBI:62727"/>
        <dbReference type="ChEBI" id="CHEBI:71302"/>
        <dbReference type="ChEBI" id="CHEBI:456215"/>
        <dbReference type="EC" id="2.10.1.1"/>
    </reaction>
</comment>
<dbReference type="InterPro" id="IPR005111">
    <property type="entry name" value="MoeA_C_domain_IV"/>
</dbReference>
<comment type="pathway">
    <text evidence="2 6">Cofactor biosynthesis; molybdopterin biosynthesis.</text>
</comment>
<keyword evidence="6 8" id="KW-0808">Transferase</keyword>
<keyword evidence="6" id="KW-0460">Magnesium</keyword>
<evidence type="ECO:0000256" key="5">
    <source>
        <dbReference type="ARBA" id="ARBA00047317"/>
    </source>
</evidence>
<dbReference type="InterPro" id="IPR036688">
    <property type="entry name" value="MoeA_C_domain_IV_sf"/>
</dbReference>
<dbReference type="SUPFAM" id="SSF63882">
    <property type="entry name" value="MoeA N-terminal region -like"/>
    <property type="match status" value="1"/>
</dbReference>
<dbReference type="Proteomes" id="UP000293483">
    <property type="component" value="Unassembled WGS sequence"/>
</dbReference>
<dbReference type="InterPro" id="IPR005110">
    <property type="entry name" value="MoeA_linker/N"/>
</dbReference>
<dbReference type="RefSeq" id="WP_130145856.1">
    <property type="nucleotide sequence ID" value="NZ_SGSU01000009.1"/>
</dbReference>
<dbReference type="Pfam" id="PF03454">
    <property type="entry name" value="MoeA_C"/>
    <property type="match status" value="1"/>
</dbReference>
<dbReference type="Gene3D" id="2.170.190.11">
    <property type="entry name" value="Molybdopterin biosynthesis moea protein, domain 3"/>
    <property type="match status" value="1"/>
</dbReference>
<dbReference type="SUPFAM" id="SSF63867">
    <property type="entry name" value="MoeA C-terminal domain-like"/>
    <property type="match status" value="1"/>
</dbReference>
<evidence type="ECO:0000256" key="1">
    <source>
        <dbReference type="ARBA" id="ARBA00002901"/>
    </source>
</evidence>
<dbReference type="Pfam" id="PF00994">
    <property type="entry name" value="MoCF_biosynth"/>
    <property type="match status" value="1"/>
</dbReference>
<dbReference type="Gene3D" id="3.40.980.10">
    <property type="entry name" value="MoaB/Mog-like domain"/>
    <property type="match status" value="1"/>
</dbReference>
<sequence length="423" mass="46221">MSACGAEYGLISIDQALSLIQQRAQAGCVEIIDLNSALHRYLAESVYSNINLPMFSQSAVDGYAIHADDVIQADSTFALIGEIRAGQSAEFELKHGQAVRIFTGAQIPNGTTTIARQEIVKAVNSKFVDSERIDPKSEETKSITLTDNLKAHADIRDIGEEISVGQCLAEKGQQLTAGAIAALSMAGIQQVLVFQYPKVAVVITGDEVAETVEDFASGKIFDANAPLIQAWFKQRNHTVEIFHVADTELAVKTLLDDLSQNYQLILTTGGVSVGDYDFIRPVALDLGFEQIFWKVKQKPGKPMFFAELQKTDQTSCYLLGLPGNPAAVYVGMQIYTSTLLDALQGQASSLQWFSAELSHDLKADARERFLRMSVQFDQAKLKVQSLAKQQSHMLSNLMQANCLVRIPAGEQIEAGQIVQGIFI</sequence>
<comment type="caution">
    <text evidence="8">The sequence shown here is derived from an EMBL/GenBank/DDBJ whole genome shotgun (WGS) entry which is preliminary data.</text>
</comment>
<keyword evidence="6" id="KW-0479">Metal-binding</keyword>
<dbReference type="EMBL" id="SGSU01000009">
    <property type="protein sequence ID" value="RZG66940.1"/>
    <property type="molecule type" value="Genomic_DNA"/>
</dbReference>
<evidence type="ECO:0000256" key="4">
    <source>
        <dbReference type="ARBA" id="ARBA00023150"/>
    </source>
</evidence>
<dbReference type="GO" id="GO:0061599">
    <property type="term" value="F:molybdopterin molybdotransferase activity"/>
    <property type="evidence" value="ECO:0007669"/>
    <property type="project" value="UniProtKB-UniRule"/>
</dbReference>
<evidence type="ECO:0000313" key="8">
    <source>
        <dbReference type="EMBL" id="RZG66940.1"/>
    </source>
</evidence>
<dbReference type="InterPro" id="IPR038987">
    <property type="entry name" value="MoeA-like"/>
</dbReference>
<dbReference type="STRING" id="202951.GCA_001485025_00648"/>
<dbReference type="InterPro" id="IPR036425">
    <property type="entry name" value="MoaB/Mog-like_dom_sf"/>
</dbReference>
<reference evidence="8 9" key="1">
    <citation type="submission" date="2019-02" db="EMBL/GenBank/DDBJ databases">
        <title>The Batch Genome Submission of Acinetobacter spp. strains.</title>
        <authorList>
            <person name="Qin J."/>
            <person name="Hu Y."/>
            <person name="Ye H."/>
            <person name="Wei L."/>
            <person name="Feng Y."/>
            <person name="Zong Z."/>
        </authorList>
    </citation>
    <scope>NUCLEOTIDE SEQUENCE [LARGE SCALE GENOMIC DNA]</scope>
    <source>
        <strain evidence="8 9">WCHABo060081</strain>
    </source>
</reference>
<comment type="function">
    <text evidence="1 6">Catalyzes the insertion of molybdate into adenylated molybdopterin with the concomitant release of AMP.</text>
</comment>
<dbReference type="SMART" id="SM00852">
    <property type="entry name" value="MoCF_biosynth"/>
    <property type="match status" value="1"/>
</dbReference>
<dbReference type="GO" id="GO:0005829">
    <property type="term" value="C:cytosol"/>
    <property type="evidence" value="ECO:0007669"/>
    <property type="project" value="TreeGrafter"/>
</dbReference>
<comment type="cofactor">
    <cofactor evidence="6">
        <name>Mg(2+)</name>
        <dbReference type="ChEBI" id="CHEBI:18420"/>
    </cofactor>
</comment>
<name>A0A4Q7AY74_9GAMM</name>
<dbReference type="SUPFAM" id="SSF53218">
    <property type="entry name" value="Molybdenum cofactor biosynthesis proteins"/>
    <property type="match status" value="1"/>
</dbReference>
<accession>A0A4Q7AY74</accession>
<evidence type="ECO:0000256" key="3">
    <source>
        <dbReference type="ARBA" id="ARBA00010763"/>
    </source>
</evidence>
<feature type="domain" description="MoaB/Mog" evidence="7">
    <location>
        <begin position="200"/>
        <end position="342"/>
    </location>
</feature>
<dbReference type="Pfam" id="PF03453">
    <property type="entry name" value="MoeA_N"/>
    <property type="match status" value="1"/>
</dbReference>
<dbReference type="NCBIfam" id="TIGR00177">
    <property type="entry name" value="molyb_syn"/>
    <property type="match status" value="1"/>
</dbReference>